<sequence>MKTTPGLPADPEHGEIRSVKTSFRVGHGYRYQKHIWHACVHCGKTRWVQYSVSKGAHNKQCCSCSNRARFPMRGFQAGENHFNWKGGRVFTPQGYVLVKVAPDDFFASMRTNMGYVLEHRLIMARHLGRCLHSWEQVHHKNGLKADNRVANLELSTVGGHSLEHSKGYRDGYKQGLKNGWRDAHR</sequence>
<comment type="caution">
    <text evidence="2">The sequence shown here is derived from an EMBL/GenBank/DDBJ whole genome shotgun (WGS) entry which is preliminary data.</text>
</comment>
<dbReference type="AlphaFoldDB" id="A0A0F9QQS6"/>
<reference evidence="2" key="1">
    <citation type="journal article" date="2015" name="Nature">
        <title>Complex archaea that bridge the gap between prokaryotes and eukaryotes.</title>
        <authorList>
            <person name="Spang A."/>
            <person name="Saw J.H."/>
            <person name="Jorgensen S.L."/>
            <person name="Zaremba-Niedzwiedzka K."/>
            <person name="Martijn J."/>
            <person name="Lind A.E."/>
            <person name="van Eijk R."/>
            <person name="Schleper C."/>
            <person name="Guy L."/>
            <person name="Ettema T.J."/>
        </authorList>
    </citation>
    <scope>NUCLEOTIDE SEQUENCE</scope>
</reference>
<dbReference type="Pfam" id="PF13392">
    <property type="entry name" value="HNH_3"/>
    <property type="match status" value="1"/>
</dbReference>
<dbReference type="EMBL" id="LAZR01003701">
    <property type="protein sequence ID" value="KKN15551.1"/>
    <property type="molecule type" value="Genomic_DNA"/>
</dbReference>
<accession>A0A0F9QQS6</accession>
<dbReference type="InterPro" id="IPR003615">
    <property type="entry name" value="HNH_nuc"/>
</dbReference>
<evidence type="ECO:0000313" key="2">
    <source>
        <dbReference type="EMBL" id="KKN15551.1"/>
    </source>
</evidence>
<evidence type="ECO:0000259" key="1">
    <source>
        <dbReference type="Pfam" id="PF13392"/>
    </source>
</evidence>
<feature type="domain" description="HNH nuclease" evidence="1">
    <location>
        <begin position="119"/>
        <end position="157"/>
    </location>
</feature>
<dbReference type="InterPro" id="IPR044925">
    <property type="entry name" value="His-Me_finger_sf"/>
</dbReference>
<proteinExistence type="predicted"/>
<dbReference type="Gene3D" id="3.90.75.20">
    <property type="match status" value="1"/>
</dbReference>
<name>A0A0F9QQS6_9ZZZZ</name>
<dbReference type="SUPFAM" id="SSF54060">
    <property type="entry name" value="His-Me finger endonucleases"/>
    <property type="match status" value="1"/>
</dbReference>
<organism evidence="2">
    <name type="scientific">marine sediment metagenome</name>
    <dbReference type="NCBI Taxonomy" id="412755"/>
    <lineage>
        <taxon>unclassified sequences</taxon>
        <taxon>metagenomes</taxon>
        <taxon>ecological metagenomes</taxon>
    </lineage>
</organism>
<gene>
    <name evidence="2" type="ORF">LCGC14_0984960</name>
</gene>
<protein>
    <recommendedName>
        <fullName evidence="1">HNH nuclease domain-containing protein</fullName>
    </recommendedName>
</protein>